<dbReference type="InterPro" id="IPR008928">
    <property type="entry name" value="6-hairpin_glycosidase_sf"/>
</dbReference>
<dbReference type="InterPro" id="IPR036249">
    <property type="entry name" value="Thioredoxin-like_sf"/>
</dbReference>
<evidence type="ECO:0000313" key="3">
    <source>
        <dbReference type="Proteomes" id="UP000539111"/>
    </source>
</evidence>
<dbReference type="AlphaFoldDB" id="A0A7Z0D210"/>
<dbReference type="Gene3D" id="1.50.10.10">
    <property type="match status" value="1"/>
</dbReference>
<reference evidence="2 3" key="1">
    <citation type="submission" date="2020-07" db="EMBL/GenBank/DDBJ databases">
        <title>Sequencing the genomes of 1000 actinobacteria strains.</title>
        <authorList>
            <person name="Klenk H.-P."/>
        </authorList>
    </citation>
    <scope>NUCLEOTIDE SEQUENCE [LARGE SCALE GENOMIC DNA]</scope>
    <source>
        <strain evidence="2 3">DSM 26341</strain>
    </source>
</reference>
<evidence type="ECO:0000259" key="1">
    <source>
        <dbReference type="Pfam" id="PF03190"/>
    </source>
</evidence>
<dbReference type="Proteomes" id="UP000539111">
    <property type="component" value="Unassembled WGS sequence"/>
</dbReference>
<dbReference type="InterPro" id="IPR012341">
    <property type="entry name" value="6hp_glycosidase-like_sf"/>
</dbReference>
<accession>A0A7Z0D210</accession>
<dbReference type="Gene3D" id="3.40.30.10">
    <property type="entry name" value="Glutaredoxin"/>
    <property type="match status" value="1"/>
</dbReference>
<dbReference type="SUPFAM" id="SSF48208">
    <property type="entry name" value="Six-hairpin glycosidases"/>
    <property type="match status" value="1"/>
</dbReference>
<dbReference type="InterPro" id="IPR024705">
    <property type="entry name" value="Ssp411"/>
</dbReference>
<comment type="caution">
    <text evidence="2">The sequence shown here is derived from an EMBL/GenBank/DDBJ whole genome shotgun (WGS) entry which is preliminary data.</text>
</comment>
<dbReference type="PIRSF" id="PIRSF006402">
    <property type="entry name" value="UCP006402_thioredoxin"/>
    <property type="match status" value="1"/>
</dbReference>
<protein>
    <recommendedName>
        <fullName evidence="1">Spermatogenesis-associated protein 20-like TRX domain-containing protein</fullName>
    </recommendedName>
</protein>
<dbReference type="GO" id="GO:0005975">
    <property type="term" value="P:carbohydrate metabolic process"/>
    <property type="evidence" value="ECO:0007669"/>
    <property type="project" value="InterPro"/>
</dbReference>
<keyword evidence="3" id="KW-1185">Reference proteome</keyword>
<dbReference type="RefSeq" id="WP_179427296.1">
    <property type="nucleotide sequence ID" value="NZ_JACBZP010000001.1"/>
</dbReference>
<dbReference type="EMBL" id="JACBZP010000001">
    <property type="protein sequence ID" value="NYI67375.1"/>
    <property type="molecule type" value="Genomic_DNA"/>
</dbReference>
<gene>
    <name evidence="2" type="ORF">BJY26_001681</name>
</gene>
<sequence length="671" mass="72488">MTNRLQFSQSPYLLQHADNPVDWREWDDDAFDEAVRRDVPVLLSVGYAACHWCHVMAHESFEDEATARLMNENFVCIKVDREERPDVDAVYMNALQLMTRQGGWPMTVFLTPTTRAPYYAGTYYPATPRYGSPSFRQVLAACKEAWDDRRDQLEDSAVRIVEHLAASAPEAGEAPPGNALLSGAIPRLAADFDAVNGGFGGAPKFPPPMTLIQLMRHVARLPDAEESAEARTIVSSTCRSMARGGIYDQLAGGFCRYSTDATWTVPHFEKMLYDNALLLRAYTEWWLADRDSLAERIARETAHWMIAELRTDDGAFASSLDADSDGVEGAYYVWTAAELADVLGAADGAWAADLLGVTETGTFEGGASVLQLRADPEDDARWARVRATLGESRHGRTRPGRDDKIVAAWNGLAISALARAGKVFDDPDFLSAAEGAAEFVRRVHMSGDRLVRTSRLGTAGTSAGVLEDYGAMAGAFLDLYQATGDGTRLRDGEMLLDAALTHFAPDPPTEFFDTADDAEQLIVRGADPTDNATPSGRSALAEALVASAALTGSERHRTAAHSALAVYASLALGYPRFAGWGLAAAEALADGPRQIAIVEAAGSDHRLQIEAWNNATAGGVVAVRQAGAPPSVPLVENRTARDGLDTAYVCRGFVCDLPTSDPAELRRQLAQ</sequence>
<dbReference type="CDD" id="cd02955">
    <property type="entry name" value="SSP411"/>
    <property type="match status" value="1"/>
</dbReference>
<proteinExistence type="predicted"/>
<feature type="domain" description="Spermatogenesis-associated protein 20-like TRX" evidence="1">
    <location>
        <begin position="2"/>
        <end position="164"/>
    </location>
</feature>
<dbReference type="InterPro" id="IPR004879">
    <property type="entry name" value="Ssp411-like_TRX"/>
</dbReference>
<dbReference type="Pfam" id="PF03190">
    <property type="entry name" value="Thioredox_DsbH"/>
    <property type="match status" value="1"/>
</dbReference>
<evidence type="ECO:0000313" key="2">
    <source>
        <dbReference type="EMBL" id="NYI67375.1"/>
    </source>
</evidence>
<dbReference type="SUPFAM" id="SSF52833">
    <property type="entry name" value="Thioredoxin-like"/>
    <property type="match status" value="1"/>
</dbReference>
<name>A0A7Z0D210_9MICO</name>
<dbReference type="PANTHER" id="PTHR42899">
    <property type="entry name" value="SPERMATOGENESIS-ASSOCIATED PROTEIN 20"/>
    <property type="match status" value="1"/>
</dbReference>
<dbReference type="PANTHER" id="PTHR42899:SF1">
    <property type="entry name" value="SPERMATOGENESIS-ASSOCIATED PROTEIN 20"/>
    <property type="match status" value="1"/>
</dbReference>
<organism evidence="2 3">
    <name type="scientific">Spelaeicoccus albus</name>
    <dbReference type="NCBI Taxonomy" id="1280376"/>
    <lineage>
        <taxon>Bacteria</taxon>
        <taxon>Bacillati</taxon>
        <taxon>Actinomycetota</taxon>
        <taxon>Actinomycetes</taxon>
        <taxon>Micrococcales</taxon>
        <taxon>Brevibacteriaceae</taxon>
        <taxon>Spelaeicoccus</taxon>
    </lineage>
</organism>